<gene>
    <name evidence="1" type="ORF">BAUCODRAFT_28019</name>
</gene>
<protein>
    <submittedName>
        <fullName evidence="1">Uncharacterized protein</fullName>
    </submittedName>
</protein>
<organism evidence="1 2">
    <name type="scientific">Baudoinia panamericana (strain UAMH 10762)</name>
    <name type="common">Angels' share fungus</name>
    <name type="synonym">Baudoinia compniacensis (strain UAMH 10762)</name>
    <dbReference type="NCBI Taxonomy" id="717646"/>
    <lineage>
        <taxon>Eukaryota</taxon>
        <taxon>Fungi</taxon>
        <taxon>Dikarya</taxon>
        <taxon>Ascomycota</taxon>
        <taxon>Pezizomycotina</taxon>
        <taxon>Dothideomycetes</taxon>
        <taxon>Dothideomycetidae</taxon>
        <taxon>Mycosphaerellales</taxon>
        <taxon>Teratosphaeriaceae</taxon>
        <taxon>Baudoinia</taxon>
    </lineage>
</organism>
<reference evidence="1 2" key="1">
    <citation type="journal article" date="2012" name="PLoS Pathog.">
        <title>Diverse lifestyles and strategies of plant pathogenesis encoded in the genomes of eighteen Dothideomycetes fungi.</title>
        <authorList>
            <person name="Ohm R.A."/>
            <person name="Feau N."/>
            <person name="Henrissat B."/>
            <person name="Schoch C.L."/>
            <person name="Horwitz B.A."/>
            <person name="Barry K.W."/>
            <person name="Condon B.J."/>
            <person name="Copeland A.C."/>
            <person name="Dhillon B."/>
            <person name="Glaser F."/>
            <person name="Hesse C.N."/>
            <person name="Kosti I."/>
            <person name="LaButti K."/>
            <person name="Lindquist E.A."/>
            <person name="Lucas S."/>
            <person name="Salamov A.A."/>
            <person name="Bradshaw R.E."/>
            <person name="Ciuffetti L."/>
            <person name="Hamelin R.C."/>
            <person name="Kema G.H.J."/>
            <person name="Lawrence C."/>
            <person name="Scott J.A."/>
            <person name="Spatafora J.W."/>
            <person name="Turgeon B.G."/>
            <person name="de Wit P.J.G.M."/>
            <person name="Zhong S."/>
            <person name="Goodwin S.B."/>
            <person name="Grigoriev I.V."/>
        </authorList>
    </citation>
    <scope>NUCLEOTIDE SEQUENCE [LARGE SCALE GENOMIC DNA]</scope>
    <source>
        <strain evidence="1 2">UAMH 10762</strain>
    </source>
</reference>
<dbReference type="GeneID" id="19110657"/>
<dbReference type="RefSeq" id="XP_007680852.1">
    <property type="nucleotide sequence ID" value="XM_007682662.1"/>
</dbReference>
<evidence type="ECO:0000313" key="1">
    <source>
        <dbReference type="EMBL" id="EMC91761.1"/>
    </source>
</evidence>
<dbReference type="KEGG" id="bcom:BAUCODRAFT_28019"/>
<evidence type="ECO:0000313" key="2">
    <source>
        <dbReference type="Proteomes" id="UP000011761"/>
    </source>
</evidence>
<keyword evidence="2" id="KW-1185">Reference proteome</keyword>
<accession>M2M563</accession>
<sequence length="229" mass="25132">MASKNRVRKMLQAIADEKTIEQPFLFSDLHPQLRNNIYELIFYAGHATTPEDMEISTLLEHGPSSALTLVNRAIRAESNSHQADKGTCQKHGLEAFLESAKLVPAALSSLQEVIIRFEDICLNRYCHALHLSCDDTDSAAASRCAVIFHWAFNVERAAPMGEATSSARRGGSESPASSVAAKGCLDRLTFEANVCLRVIEGGNLGGFHVPNCIEMLMLCASKAERRWRG</sequence>
<dbReference type="Proteomes" id="UP000011761">
    <property type="component" value="Unassembled WGS sequence"/>
</dbReference>
<dbReference type="AlphaFoldDB" id="M2M563"/>
<dbReference type="EMBL" id="KB445563">
    <property type="protein sequence ID" value="EMC91761.1"/>
    <property type="molecule type" value="Genomic_DNA"/>
</dbReference>
<dbReference type="HOGENOM" id="CLU_1209622_0_0_1"/>
<proteinExistence type="predicted"/>
<name>M2M563_BAUPA</name>